<dbReference type="UniPathway" id="UPA00850"/>
<comment type="catalytic activity">
    <reaction evidence="12">
        <text>(6S)-5,6,7,8-tetrahydrofolyl-(gamma-L-Glu)(n) + L-glutamate + ATP = (6S)-5,6,7,8-tetrahydrofolyl-(gamma-L-Glu)(n+1) + ADP + phosphate + H(+)</text>
        <dbReference type="Rhea" id="RHEA:10580"/>
        <dbReference type="Rhea" id="RHEA-COMP:14738"/>
        <dbReference type="Rhea" id="RHEA-COMP:14740"/>
        <dbReference type="ChEBI" id="CHEBI:15378"/>
        <dbReference type="ChEBI" id="CHEBI:29985"/>
        <dbReference type="ChEBI" id="CHEBI:30616"/>
        <dbReference type="ChEBI" id="CHEBI:43474"/>
        <dbReference type="ChEBI" id="CHEBI:141005"/>
        <dbReference type="ChEBI" id="CHEBI:456216"/>
        <dbReference type="EC" id="6.3.2.17"/>
    </reaction>
</comment>
<evidence type="ECO:0000256" key="4">
    <source>
        <dbReference type="ARBA" id="ARBA00022563"/>
    </source>
</evidence>
<name>A0A3R7RIQ8_TRYRA</name>
<dbReference type="EC" id="6.3.2.17" evidence="3"/>
<dbReference type="Pfam" id="PF08245">
    <property type="entry name" value="Mur_ligase_M"/>
    <property type="match status" value="1"/>
</dbReference>
<evidence type="ECO:0000256" key="11">
    <source>
        <dbReference type="ARBA" id="ARBA00030876"/>
    </source>
</evidence>
<evidence type="ECO:0000256" key="7">
    <source>
        <dbReference type="ARBA" id="ARBA00022741"/>
    </source>
</evidence>
<dbReference type="InterPro" id="IPR001645">
    <property type="entry name" value="Folylpolyglutamate_synth"/>
</dbReference>
<keyword evidence="5 14" id="KW-0436">Ligase</keyword>
<keyword evidence="8" id="KW-0067">ATP-binding</keyword>
<dbReference type="InterPro" id="IPR013221">
    <property type="entry name" value="Mur_ligase_cen"/>
</dbReference>
<evidence type="ECO:0000256" key="6">
    <source>
        <dbReference type="ARBA" id="ARBA00022723"/>
    </source>
</evidence>
<reference evidence="14 15" key="1">
    <citation type="journal article" date="2018" name="BMC Genomics">
        <title>Genomic comparison of Trypanosoma conorhini and Trypanosoma rangeli to Trypanosoma cruzi strains of high and low virulence.</title>
        <authorList>
            <person name="Bradwell K.R."/>
            <person name="Koparde V.N."/>
            <person name="Matveyev A.V."/>
            <person name="Serrano M.G."/>
            <person name="Alves J.M."/>
            <person name="Parikh H."/>
            <person name="Huang B."/>
            <person name="Lee V."/>
            <person name="Espinosa-Alvarez O."/>
            <person name="Ortiz P.A."/>
            <person name="Costa-Martins A.G."/>
            <person name="Teixeira M.M."/>
            <person name="Buck G.A."/>
        </authorList>
    </citation>
    <scope>NUCLEOTIDE SEQUENCE [LARGE SCALE GENOMIC DNA]</scope>
    <source>
        <strain evidence="14 15">AM80</strain>
    </source>
</reference>
<evidence type="ECO:0000256" key="3">
    <source>
        <dbReference type="ARBA" id="ARBA00013025"/>
    </source>
</evidence>
<keyword evidence="7" id="KW-0547">Nucleotide-binding</keyword>
<dbReference type="GO" id="GO:0005524">
    <property type="term" value="F:ATP binding"/>
    <property type="evidence" value="ECO:0007669"/>
    <property type="project" value="UniProtKB-KW"/>
</dbReference>
<evidence type="ECO:0000256" key="5">
    <source>
        <dbReference type="ARBA" id="ARBA00022598"/>
    </source>
</evidence>
<evidence type="ECO:0000313" key="14">
    <source>
        <dbReference type="EMBL" id="RNF03377.1"/>
    </source>
</evidence>
<dbReference type="InterPro" id="IPR036615">
    <property type="entry name" value="Mur_ligase_C_dom_sf"/>
</dbReference>
<dbReference type="Proteomes" id="UP000283634">
    <property type="component" value="Unassembled WGS sequence"/>
</dbReference>
<protein>
    <recommendedName>
        <fullName evidence="3">tetrahydrofolate synthase</fullName>
        <ecNumber evidence="3">6.3.2.17</ecNumber>
    </recommendedName>
    <alternativeName>
        <fullName evidence="11">Folylpoly-gamma-glutamate synthetase</fullName>
    </alternativeName>
    <alternativeName>
        <fullName evidence="10">Tetrahydrofolylpolyglutamate synthase</fullName>
    </alternativeName>
</protein>
<evidence type="ECO:0000256" key="1">
    <source>
        <dbReference type="ARBA" id="ARBA00005150"/>
    </source>
</evidence>
<comment type="caution">
    <text evidence="14">The sequence shown here is derived from an EMBL/GenBank/DDBJ whole genome shotgun (WGS) entry which is preliminary data.</text>
</comment>
<dbReference type="RefSeq" id="XP_029237477.1">
    <property type="nucleotide sequence ID" value="XM_029382689.1"/>
</dbReference>
<keyword evidence="9" id="KW-0460">Magnesium</keyword>
<dbReference type="GO" id="GO:0046872">
    <property type="term" value="F:metal ion binding"/>
    <property type="evidence" value="ECO:0007669"/>
    <property type="project" value="UniProtKB-KW"/>
</dbReference>
<evidence type="ECO:0000313" key="15">
    <source>
        <dbReference type="Proteomes" id="UP000283634"/>
    </source>
</evidence>
<dbReference type="InterPro" id="IPR036565">
    <property type="entry name" value="Mur-like_cat_sf"/>
</dbReference>
<gene>
    <name evidence="14" type="ORF">TraAM80_05823</name>
</gene>
<proteinExistence type="inferred from homology"/>
<comment type="pathway">
    <text evidence="1">Cofactor biosynthesis; tetrahydrofolylpolyglutamate biosynthesis.</text>
</comment>
<dbReference type="SUPFAM" id="SSF53244">
    <property type="entry name" value="MurD-like peptide ligases, peptide-binding domain"/>
    <property type="match status" value="1"/>
</dbReference>
<evidence type="ECO:0000256" key="10">
    <source>
        <dbReference type="ARBA" id="ARBA00030592"/>
    </source>
</evidence>
<dbReference type="SUPFAM" id="SSF53623">
    <property type="entry name" value="MurD-like peptide ligases, catalytic domain"/>
    <property type="match status" value="1"/>
</dbReference>
<keyword evidence="6" id="KW-0479">Metal-binding</keyword>
<sequence>MFADVVRYINNWPRGKSGCSLNNLELTRLFIDRLNMQDKLNRLRFVHVAGTKGKGTTAAYTSALLQAYGFKVGLFVSPHIVDVRERMMVNNAFLPKEDFARHFFSMLDRFMGLANSESQISRDLAQCQSYFCFLFLLALDIFAAESVEVAVLEVGMGGRLDSTNVVSPEVTVITSLGLDHMSILGHTVEEVAAEKAGIIKPRVICYTTPQEWHPSTLKVLKTTARARQAPLVVVNAATLPISSWPPLAIGGAHAVENSKLALLAARFVAGKPPTIPLDGVERHVLQTMTFTGRSQVVPVGGGAVVTLYFDGAHTFESLTCATRWFLEQSRAVTGDANPRRVLLFYTSREPAHILKAFMPFIHFFSKVIMAFVVNPRTARGPTTEERHDHARGELTATMECWKEMYPEIPCLPCNAPFASLQELISMAGPAATDNEDASKPVQIFATGSFFLLSDLINLVKKHQSQF</sequence>
<dbReference type="NCBIfam" id="TIGR01499">
    <property type="entry name" value="folC"/>
    <property type="match status" value="1"/>
</dbReference>
<dbReference type="EMBL" id="MKGL01000198">
    <property type="protein sequence ID" value="RNF03377.1"/>
    <property type="molecule type" value="Genomic_DNA"/>
</dbReference>
<evidence type="ECO:0000256" key="8">
    <source>
        <dbReference type="ARBA" id="ARBA00022840"/>
    </source>
</evidence>
<dbReference type="GO" id="GO:0006730">
    <property type="term" value="P:one-carbon metabolic process"/>
    <property type="evidence" value="ECO:0007669"/>
    <property type="project" value="UniProtKB-KW"/>
</dbReference>
<keyword evidence="4" id="KW-0554">One-carbon metabolism</keyword>
<organism evidence="14 15">
    <name type="scientific">Trypanosoma rangeli</name>
    <dbReference type="NCBI Taxonomy" id="5698"/>
    <lineage>
        <taxon>Eukaryota</taxon>
        <taxon>Discoba</taxon>
        <taxon>Euglenozoa</taxon>
        <taxon>Kinetoplastea</taxon>
        <taxon>Metakinetoplastina</taxon>
        <taxon>Trypanosomatida</taxon>
        <taxon>Trypanosomatidae</taxon>
        <taxon>Trypanosoma</taxon>
        <taxon>Herpetosoma</taxon>
    </lineage>
</organism>
<dbReference type="PROSITE" id="PS01012">
    <property type="entry name" value="FOLYLPOLYGLU_SYNT_2"/>
    <property type="match status" value="1"/>
</dbReference>
<dbReference type="OrthoDB" id="5212574at2759"/>
<dbReference type="GO" id="GO:0005829">
    <property type="term" value="C:cytosol"/>
    <property type="evidence" value="ECO:0007669"/>
    <property type="project" value="TreeGrafter"/>
</dbReference>
<dbReference type="GeneID" id="40329756"/>
<dbReference type="GO" id="GO:0004326">
    <property type="term" value="F:tetrahydrofolylpolyglutamate synthase activity"/>
    <property type="evidence" value="ECO:0007669"/>
    <property type="project" value="UniProtKB-EC"/>
</dbReference>
<evidence type="ECO:0000256" key="9">
    <source>
        <dbReference type="ARBA" id="ARBA00022842"/>
    </source>
</evidence>
<evidence type="ECO:0000259" key="13">
    <source>
        <dbReference type="Pfam" id="PF08245"/>
    </source>
</evidence>
<dbReference type="OMA" id="ATQWFLD"/>
<dbReference type="Gene3D" id="3.40.1190.10">
    <property type="entry name" value="Mur-like, catalytic domain"/>
    <property type="match status" value="1"/>
</dbReference>
<keyword evidence="15" id="KW-1185">Reference proteome</keyword>
<dbReference type="InterPro" id="IPR018109">
    <property type="entry name" value="Folylpolyglutamate_synth_CS"/>
</dbReference>
<dbReference type="PANTHER" id="PTHR11136">
    <property type="entry name" value="FOLYLPOLYGLUTAMATE SYNTHASE-RELATED"/>
    <property type="match status" value="1"/>
</dbReference>
<dbReference type="Gene3D" id="3.90.190.20">
    <property type="entry name" value="Mur ligase, C-terminal domain"/>
    <property type="match status" value="1"/>
</dbReference>
<evidence type="ECO:0000256" key="12">
    <source>
        <dbReference type="ARBA" id="ARBA00047493"/>
    </source>
</evidence>
<dbReference type="GO" id="GO:0005739">
    <property type="term" value="C:mitochondrion"/>
    <property type="evidence" value="ECO:0007669"/>
    <property type="project" value="TreeGrafter"/>
</dbReference>
<comment type="similarity">
    <text evidence="2">Belongs to the folylpolyglutamate synthase family.</text>
</comment>
<accession>A0A3R7RIQ8</accession>
<evidence type="ECO:0000256" key="2">
    <source>
        <dbReference type="ARBA" id="ARBA00008276"/>
    </source>
</evidence>
<dbReference type="AlphaFoldDB" id="A0A3R7RIQ8"/>
<feature type="domain" description="Mur ligase central" evidence="13">
    <location>
        <begin position="142"/>
        <end position="200"/>
    </location>
</feature>
<dbReference type="PANTHER" id="PTHR11136:SF5">
    <property type="entry name" value="FOLYLPOLYGLUTAMATE SYNTHASE, MITOCHONDRIAL"/>
    <property type="match status" value="1"/>
</dbReference>